<name>A0ABR7KLS5_9SPHI</name>
<sequence>METLTIKIPNEKSTIVKQIMKECGVTIMDATSQSKILNLSPEQQQEIISSQEQVKNGIFVEQSALDDEINEWLKK</sequence>
<proteinExistence type="predicted"/>
<dbReference type="EMBL" id="JACRYL010000001">
    <property type="protein sequence ID" value="MBC6109024.1"/>
    <property type="molecule type" value="Genomic_DNA"/>
</dbReference>
<comment type="caution">
    <text evidence="1">The sequence shown here is derived from an EMBL/GenBank/DDBJ whole genome shotgun (WGS) entry which is preliminary data.</text>
</comment>
<protein>
    <submittedName>
        <fullName evidence="1">Uncharacterized protein</fullName>
    </submittedName>
</protein>
<reference evidence="1 2" key="1">
    <citation type="submission" date="2020-08" db="EMBL/GenBank/DDBJ databases">
        <authorList>
            <person name="Sun Q."/>
            <person name="Inoue M."/>
        </authorList>
    </citation>
    <scope>NUCLEOTIDE SEQUENCE [LARGE SCALE GENOMIC DNA]</scope>
    <source>
        <strain evidence="1 2">CCM 8938</strain>
    </source>
</reference>
<gene>
    <name evidence="1" type="ORF">H7U22_01190</name>
</gene>
<accession>A0ABR7KLS5</accession>
<keyword evidence="2" id="KW-1185">Reference proteome</keyword>
<dbReference type="Proteomes" id="UP000652755">
    <property type="component" value="Unassembled WGS sequence"/>
</dbReference>
<dbReference type="RefSeq" id="WP_187069509.1">
    <property type="nucleotide sequence ID" value="NZ_JACRYL010000001.1"/>
</dbReference>
<organism evidence="1 2">
    <name type="scientific">Pedobacter fastidiosus</name>
    <dbReference type="NCBI Taxonomy" id="2765361"/>
    <lineage>
        <taxon>Bacteria</taxon>
        <taxon>Pseudomonadati</taxon>
        <taxon>Bacteroidota</taxon>
        <taxon>Sphingobacteriia</taxon>
        <taxon>Sphingobacteriales</taxon>
        <taxon>Sphingobacteriaceae</taxon>
        <taxon>Pedobacter</taxon>
    </lineage>
</organism>
<evidence type="ECO:0000313" key="1">
    <source>
        <dbReference type="EMBL" id="MBC6109024.1"/>
    </source>
</evidence>
<evidence type="ECO:0000313" key="2">
    <source>
        <dbReference type="Proteomes" id="UP000652755"/>
    </source>
</evidence>